<reference evidence="2" key="2">
    <citation type="submission" date="2020-09" db="EMBL/GenBank/DDBJ databases">
        <authorList>
            <person name="Sun Q."/>
            <person name="Zhou Y."/>
        </authorList>
    </citation>
    <scope>NUCLEOTIDE SEQUENCE</scope>
    <source>
        <strain evidence="2">CGMCC 1.15966</strain>
    </source>
</reference>
<protein>
    <submittedName>
        <fullName evidence="2">Uncharacterized protein</fullName>
    </submittedName>
</protein>
<reference evidence="2" key="1">
    <citation type="journal article" date="2014" name="Int. J. Syst. Evol. Microbiol.">
        <title>Complete genome sequence of Corynebacterium casei LMG S-19264T (=DSM 44701T), isolated from a smear-ripened cheese.</title>
        <authorList>
            <consortium name="US DOE Joint Genome Institute (JGI-PGF)"/>
            <person name="Walter F."/>
            <person name="Albersmeier A."/>
            <person name="Kalinowski J."/>
            <person name="Ruckert C."/>
        </authorList>
    </citation>
    <scope>NUCLEOTIDE SEQUENCE</scope>
    <source>
        <strain evidence="2">CGMCC 1.15966</strain>
    </source>
</reference>
<name>A0A8H9G129_9SPHI</name>
<gene>
    <name evidence="2" type="ORF">GCM10011516_26830</name>
</gene>
<feature type="region of interest" description="Disordered" evidence="1">
    <location>
        <begin position="34"/>
        <end position="55"/>
    </location>
</feature>
<comment type="caution">
    <text evidence="2">The sequence shown here is derived from an EMBL/GenBank/DDBJ whole genome shotgun (WGS) entry which is preliminary data.</text>
</comment>
<evidence type="ECO:0000313" key="3">
    <source>
        <dbReference type="Proteomes" id="UP000614460"/>
    </source>
</evidence>
<accession>A0A8H9G129</accession>
<organism evidence="2 3">
    <name type="scientific">Sphingobacterium cellulitidis</name>
    <dbReference type="NCBI Taxonomy" id="1768011"/>
    <lineage>
        <taxon>Bacteria</taxon>
        <taxon>Pseudomonadati</taxon>
        <taxon>Bacteroidota</taxon>
        <taxon>Sphingobacteriia</taxon>
        <taxon>Sphingobacteriales</taxon>
        <taxon>Sphingobacteriaceae</taxon>
        <taxon>Sphingobacterium</taxon>
    </lineage>
</organism>
<sequence length="55" mass="6336">MVYNLRIADYDKVTKSINRLRIDHWDHLVCMGKDKASAEQGDESSDIGRENRIDG</sequence>
<evidence type="ECO:0000313" key="2">
    <source>
        <dbReference type="EMBL" id="GGE27836.1"/>
    </source>
</evidence>
<proteinExistence type="predicted"/>
<evidence type="ECO:0000256" key="1">
    <source>
        <dbReference type="SAM" id="MobiDB-lite"/>
    </source>
</evidence>
<feature type="compositionally biased region" description="Basic and acidic residues" evidence="1">
    <location>
        <begin position="46"/>
        <end position="55"/>
    </location>
</feature>
<dbReference type="AlphaFoldDB" id="A0A8H9G129"/>
<dbReference type="EMBL" id="BMKM01000007">
    <property type="protein sequence ID" value="GGE27836.1"/>
    <property type="molecule type" value="Genomic_DNA"/>
</dbReference>
<keyword evidence="3" id="KW-1185">Reference proteome</keyword>
<dbReference type="Proteomes" id="UP000614460">
    <property type="component" value="Unassembled WGS sequence"/>
</dbReference>